<gene>
    <name evidence="3" type="ORF">NNL38_02110</name>
</gene>
<dbReference type="RefSeq" id="WP_255389386.1">
    <property type="nucleotide sequence ID" value="NZ_CP101508.1"/>
</dbReference>
<keyword evidence="4" id="KW-1185">Reference proteome</keyword>
<name>A0ABY5GFT7_9GAMM</name>
<dbReference type="Proteomes" id="UP001057998">
    <property type="component" value="Chromosome 1"/>
</dbReference>
<dbReference type="PROSITE" id="PS51257">
    <property type="entry name" value="PROKAR_LIPOPROTEIN"/>
    <property type="match status" value="1"/>
</dbReference>
<sequence>MLKKALLAVTCSVLMAGNAAASLQSCYNDLPNSAPDIRFQDNDNGTVTDLQTNLIWRRCLLGMTWNATTQQCDGEPSVYSWKQALFQTELNYQDASESGKSWRMPNIKELVSLREVACISPALNLQAFPGLFREEADKWEMNRTVWSATPHAQSQTILTFGLNDGMTTHFGPQDVELGVLLVKDGK</sequence>
<evidence type="ECO:0000313" key="3">
    <source>
        <dbReference type="EMBL" id="UTV28130.1"/>
    </source>
</evidence>
<dbReference type="PANTHER" id="PTHR35812">
    <property type="entry name" value="LIPOPROTEIN"/>
    <property type="match status" value="1"/>
</dbReference>
<dbReference type="InterPro" id="IPR011460">
    <property type="entry name" value="Lcl_C"/>
</dbReference>
<dbReference type="EMBL" id="CP101508">
    <property type="protein sequence ID" value="UTV28130.1"/>
    <property type="molecule type" value="Genomic_DNA"/>
</dbReference>
<dbReference type="PANTHER" id="PTHR35812:SF1">
    <property type="entry name" value="LIPOPROTEIN"/>
    <property type="match status" value="1"/>
</dbReference>
<feature type="signal peptide" evidence="1">
    <location>
        <begin position="1"/>
        <end position="21"/>
    </location>
</feature>
<feature type="domain" description="Lcl C-terminal" evidence="2">
    <location>
        <begin position="45"/>
        <end position="165"/>
    </location>
</feature>
<dbReference type="Pfam" id="PF07603">
    <property type="entry name" value="Lcl_C"/>
    <property type="match status" value="1"/>
</dbReference>
<evidence type="ECO:0000313" key="4">
    <source>
        <dbReference type="Proteomes" id="UP001057998"/>
    </source>
</evidence>
<evidence type="ECO:0000259" key="2">
    <source>
        <dbReference type="Pfam" id="PF07603"/>
    </source>
</evidence>
<proteinExistence type="predicted"/>
<feature type="chain" id="PRO_5046132663" evidence="1">
    <location>
        <begin position="22"/>
        <end position="186"/>
    </location>
</feature>
<accession>A0ABY5GFT7</accession>
<evidence type="ECO:0000256" key="1">
    <source>
        <dbReference type="SAM" id="SignalP"/>
    </source>
</evidence>
<reference evidence="3" key="1">
    <citation type="submission" date="2022-07" db="EMBL/GenBank/DDBJ databases">
        <title>Genome sequencing of Photobacterium atrarenae GJH2-4.</title>
        <authorList>
            <person name="Park S.-J."/>
        </authorList>
    </citation>
    <scope>NUCLEOTIDE SEQUENCE</scope>
    <source>
        <strain evidence="3">GJH2-4</strain>
    </source>
</reference>
<protein>
    <submittedName>
        <fullName evidence="3">DUF1566 domain-containing protein</fullName>
    </submittedName>
</protein>
<organism evidence="3 4">
    <name type="scientific">Photobacterium atrarenae</name>
    <dbReference type="NCBI Taxonomy" id="865757"/>
    <lineage>
        <taxon>Bacteria</taxon>
        <taxon>Pseudomonadati</taxon>
        <taxon>Pseudomonadota</taxon>
        <taxon>Gammaproteobacteria</taxon>
        <taxon>Vibrionales</taxon>
        <taxon>Vibrionaceae</taxon>
        <taxon>Photobacterium</taxon>
    </lineage>
</organism>
<keyword evidence="1" id="KW-0732">Signal</keyword>